<name>A0A419SEK6_9BACL</name>
<organism evidence="2 3">
    <name type="scientific">Ammoniphilus oxalaticus</name>
    <dbReference type="NCBI Taxonomy" id="66863"/>
    <lineage>
        <taxon>Bacteria</taxon>
        <taxon>Bacillati</taxon>
        <taxon>Bacillota</taxon>
        <taxon>Bacilli</taxon>
        <taxon>Bacillales</taxon>
        <taxon>Paenibacillaceae</taxon>
        <taxon>Aneurinibacillus group</taxon>
        <taxon>Ammoniphilus</taxon>
    </lineage>
</organism>
<dbReference type="AlphaFoldDB" id="A0A419SEK6"/>
<dbReference type="PANTHER" id="PTHR33293">
    <property type="entry name" value="INSERTION ELEMENT IS1 1 PROTEIN INSB-RELATED"/>
    <property type="match status" value="1"/>
</dbReference>
<dbReference type="PANTHER" id="PTHR33293:SF1">
    <property type="entry name" value="INSERTION ELEMENT IS1 1 PROTEIN INSB-RELATED"/>
    <property type="match status" value="1"/>
</dbReference>
<dbReference type="OrthoDB" id="9802985at2"/>
<comment type="caution">
    <text evidence="2">The sequence shown here is derived from an EMBL/GenBank/DDBJ whole genome shotgun (WGS) entry which is preliminary data.</text>
</comment>
<dbReference type="InterPro" id="IPR051354">
    <property type="entry name" value="Transposase_27_IS1"/>
</dbReference>
<keyword evidence="3" id="KW-1185">Reference proteome</keyword>
<dbReference type="EMBL" id="MCHY01000011">
    <property type="protein sequence ID" value="RKD21769.1"/>
    <property type="molecule type" value="Genomic_DNA"/>
</dbReference>
<protein>
    <recommendedName>
        <fullName evidence="1">Transposase zinc-ribbon domain-containing protein</fullName>
    </recommendedName>
</protein>
<dbReference type="Pfam" id="PF12760">
    <property type="entry name" value="Zn_ribbon_IS1595"/>
    <property type="match status" value="1"/>
</dbReference>
<evidence type="ECO:0000259" key="1">
    <source>
        <dbReference type="Pfam" id="PF12760"/>
    </source>
</evidence>
<dbReference type="InterPro" id="IPR024442">
    <property type="entry name" value="Transposase_Zn_ribbon"/>
</dbReference>
<evidence type="ECO:0000313" key="3">
    <source>
        <dbReference type="Proteomes" id="UP000284219"/>
    </source>
</evidence>
<feature type="domain" description="Transposase zinc-ribbon" evidence="1">
    <location>
        <begin position="27"/>
        <end position="77"/>
    </location>
</feature>
<proteinExistence type="predicted"/>
<gene>
    <name evidence="2" type="ORF">BEP19_14195</name>
</gene>
<accession>A0A419SEK6</accession>
<evidence type="ECO:0000313" key="2">
    <source>
        <dbReference type="EMBL" id="RKD21769.1"/>
    </source>
</evidence>
<dbReference type="Proteomes" id="UP000284219">
    <property type="component" value="Unassembled WGS sequence"/>
</dbReference>
<sequence length="234" mass="28273">MLQKRDFFVNQNVRLERLQQHFNRFKKEETCRHVLNQLIIFKQKQQHKCPHCASVTVVRYGKYRDRQRYKCKECCRTFNDLTNTPLHYTHSPYKWIQFIYSLICKQTLAFSSSDVDICYSTAYFWRHKIIHALAHVNPDPKQTILIHSKYPYLCVRQHPPQLIGDSEDGLKFTNWIQSFQWIARRFVDRYLAWFQFLEKLDTDSDLDKIKFMLFSACSQPLLQTYNTIKIKSPF</sequence>
<reference evidence="2 3" key="1">
    <citation type="submission" date="2016-08" db="EMBL/GenBank/DDBJ databases">
        <title>Novel Firmicute Genomes.</title>
        <authorList>
            <person name="Poppleton D.I."/>
            <person name="Gribaldo S."/>
        </authorList>
    </citation>
    <scope>NUCLEOTIDE SEQUENCE [LARGE SCALE GENOMIC DNA]</scope>
    <source>
        <strain evidence="2 3">RAOx-1</strain>
    </source>
</reference>